<comment type="caution">
    <text evidence="2">The sequence shown here is derived from an EMBL/GenBank/DDBJ whole genome shotgun (WGS) entry which is preliminary data.</text>
</comment>
<evidence type="ECO:0000259" key="1">
    <source>
        <dbReference type="Pfam" id="PF01636"/>
    </source>
</evidence>
<proteinExistence type="predicted"/>
<dbReference type="Gene3D" id="3.90.1200.10">
    <property type="match status" value="1"/>
</dbReference>
<sequence>MNENLVGEFAGLSTKTLLWVEERVGPGAKVISGASLKGGISSAVYGLKIKQGDHCHEAVLRQFTNTEWLREEPELALHETAALQAASAAGLSSPRWVACDPDGGACGLPSVLMTRLPGRVVLDPADLPGWLGGLAWKLAEIHAAEGPPIEWSYFTYNEVSRLTVPEWTRVPEAWGRIIDRVQGLPSPYRPQFIHRDYHPTNVLWQEGEVSGVVDWVNACMGPTGIDTGHCRLNLVQMYGVEAADAFLESYLSVARKDGCNVNDPYWDMLCLIEMLPGPPEVYQGWPDLGLDALTPELLARRLDEYAESLVRKLASFVQPR</sequence>
<protein>
    <submittedName>
        <fullName evidence="2">Aminoglycoside phosphotransferase family protein</fullName>
    </submittedName>
</protein>
<dbReference type="SUPFAM" id="SSF56112">
    <property type="entry name" value="Protein kinase-like (PK-like)"/>
    <property type="match status" value="1"/>
</dbReference>
<reference evidence="2 3" key="1">
    <citation type="submission" date="2021-01" db="EMBL/GenBank/DDBJ databases">
        <title>Paenibacillus sp.nov. isolated from the rhizosphere soil of tomato plant.</title>
        <authorList>
            <person name="Thin K.K."/>
            <person name="Zhang X."/>
            <person name="He S."/>
        </authorList>
    </citation>
    <scope>NUCLEOTIDE SEQUENCE [LARGE SCALE GENOMIC DNA]</scope>
    <source>
        <strain evidence="2 3">DXFW5</strain>
    </source>
</reference>
<evidence type="ECO:0000313" key="2">
    <source>
        <dbReference type="EMBL" id="MBM6997175.1"/>
    </source>
</evidence>
<dbReference type="PANTHER" id="PTHR21310:SF40">
    <property type="entry name" value="AMINOGLYCOSIDE PHOSPHOTRANSFERASE DOMAIN-CONTAINING PROTEIN-RELATED"/>
    <property type="match status" value="1"/>
</dbReference>
<dbReference type="RefSeq" id="WP_193415272.1">
    <property type="nucleotide sequence ID" value="NZ_JADCNN020000015.1"/>
</dbReference>
<keyword evidence="3" id="KW-1185">Reference proteome</keyword>
<gene>
    <name evidence="2" type="ORF">IM700_016065</name>
</gene>
<feature type="domain" description="Aminoglycoside phosphotransferase" evidence="1">
    <location>
        <begin position="36"/>
        <end position="251"/>
    </location>
</feature>
<dbReference type="InterPro" id="IPR011009">
    <property type="entry name" value="Kinase-like_dom_sf"/>
</dbReference>
<evidence type="ECO:0000313" key="3">
    <source>
        <dbReference type="Proteomes" id="UP001516620"/>
    </source>
</evidence>
<dbReference type="Pfam" id="PF01636">
    <property type="entry name" value="APH"/>
    <property type="match status" value="1"/>
</dbReference>
<accession>A0ABS2H6X8</accession>
<name>A0ABS2H6X8_9BACL</name>
<dbReference type="InterPro" id="IPR002575">
    <property type="entry name" value="Aminoglycoside_PTrfase"/>
</dbReference>
<organism evidence="2 3">
    <name type="scientific">Paenibacillus rhizolycopersici</name>
    <dbReference type="NCBI Taxonomy" id="2780073"/>
    <lineage>
        <taxon>Bacteria</taxon>
        <taxon>Bacillati</taxon>
        <taxon>Bacillota</taxon>
        <taxon>Bacilli</taxon>
        <taxon>Bacillales</taxon>
        <taxon>Paenibacillaceae</taxon>
        <taxon>Paenibacillus</taxon>
    </lineage>
</organism>
<dbReference type="Proteomes" id="UP001516620">
    <property type="component" value="Unassembled WGS sequence"/>
</dbReference>
<dbReference type="InterPro" id="IPR051678">
    <property type="entry name" value="AGP_Transferase"/>
</dbReference>
<dbReference type="PANTHER" id="PTHR21310">
    <property type="entry name" value="AMINOGLYCOSIDE PHOSPHOTRANSFERASE-RELATED-RELATED"/>
    <property type="match status" value="1"/>
</dbReference>
<dbReference type="EMBL" id="JADCNN020000015">
    <property type="protein sequence ID" value="MBM6997175.1"/>
    <property type="molecule type" value="Genomic_DNA"/>
</dbReference>